<dbReference type="Gene3D" id="2.60.20.10">
    <property type="entry name" value="Crystallins"/>
    <property type="match status" value="1"/>
</dbReference>
<dbReference type="EMBL" id="FJUW01000038">
    <property type="protein sequence ID" value="CZT06244.1"/>
    <property type="molecule type" value="Genomic_DNA"/>
</dbReference>
<comment type="caution">
    <text evidence="2">The sequence shown here is derived from an EMBL/GenBank/DDBJ whole genome shotgun (WGS) entry which is preliminary data.</text>
</comment>
<evidence type="ECO:0000313" key="3">
    <source>
        <dbReference type="Proteomes" id="UP000178129"/>
    </source>
</evidence>
<reference evidence="3" key="1">
    <citation type="submission" date="2016-03" db="EMBL/GenBank/DDBJ databases">
        <authorList>
            <person name="Ploux O."/>
        </authorList>
    </citation>
    <scope>NUCLEOTIDE SEQUENCE [LARGE SCALE GENOMIC DNA]</scope>
    <source>
        <strain evidence="3">UK7</strain>
    </source>
</reference>
<dbReference type="InParanoid" id="A0A1E1L6Y7"/>
<protein>
    <submittedName>
        <fullName evidence="2">Uncharacterized protein</fullName>
    </submittedName>
</protein>
<evidence type="ECO:0000256" key="1">
    <source>
        <dbReference type="SAM" id="SignalP"/>
    </source>
</evidence>
<name>A0A1E1L6Y7_9HELO</name>
<dbReference type="STRING" id="914237.A0A1E1L6Y7"/>
<feature type="chain" id="PRO_5009446839" evidence="1">
    <location>
        <begin position="20"/>
        <end position="126"/>
    </location>
</feature>
<keyword evidence="1" id="KW-0732">Signal</keyword>
<accession>A0A1E1L6Y7</accession>
<proteinExistence type="predicted"/>
<dbReference type="AlphaFoldDB" id="A0A1E1L6Y7"/>
<gene>
    <name evidence="2" type="ORF">RCO7_03283</name>
</gene>
<keyword evidence="3" id="KW-1185">Reference proteome</keyword>
<evidence type="ECO:0000313" key="2">
    <source>
        <dbReference type="EMBL" id="CZT06244.1"/>
    </source>
</evidence>
<dbReference type="Proteomes" id="UP000178129">
    <property type="component" value="Unassembled WGS sequence"/>
</dbReference>
<sequence>MKYFSIVAAFTSMVAISSAAAVEKRADVSVYLCNDRNFTGYCKVIKSPSGVCVPLASDFDNLVSSVGPDPGVLCYFFVNANCNSNGGAFHYGNPGVADLSRTPVNGPAGSTRNYEDQISSYQCFTS</sequence>
<organism evidence="2 3">
    <name type="scientific">Rhynchosporium graminicola</name>
    <dbReference type="NCBI Taxonomy" id="2792576"/>
    <lineage>
        <taxon>Eukaryota</taxon>
        <taxon>Fungi</taxon>
        <taxon>Dikarya</taxon>
        <taxon>Ascomycota</taxon>
        <taxon>Pezizomycotina</taxon>
        <taxon>Leotiomycetes</taxon>
        <taxon>Helotiales</taxon>
        <taxon>Ploettnerulaceae</taxon>
        <taxon>Rhynchosporium</taxon>
    </lineage>
</organism>
<feature type="signal peptide" evidence="1">
    <location>
        <begin position="1"/>
        <end position="19"/>
    </location>
</feature>